<accession>A0A7M2SR07</accession>
<evidence type="ECO:0000259" key="1">
    <source>
        <dbReference type="Pfam" id="PF14534"/>
    </source>
</evidence>
<dbReference type="SUPFAM" id="SSF54427">
    <property type="entry name" value="NTF2-like"/>
    <property type="match status" value="1"/>
</dbReference>
<dbReference type="Gene3D" id="3.10.450.50">
    <property type="match status" value="1"/>
</dbReference>
<dbReference type="Proteomes" id="UP000594205">
    <property type="component" value="Chromosome"/>
</dbReference>
<protein>
    <submittedName>
        <fullName evidence="2">Nuclear transport factor 2 family protein</fullName>
    </submittedName>
</protein>
<feature type="domain" description="DUF4440" evidence="1">
    <location>
        <begin position="20"/>
        <end position="124"/>
    </location>
</feature>
<name>A0A7M2SR07_9ACTN</name>
<reference evidence="2 3" key="1">
    <citation type="submission" date="2020-10" db="EMBL/GenBank/DDBJ databases">
        <title>Streptomyces ferrugineus complate genome analysis.</title>
        <authorList>
            <person name="Anwar N."/>
        </authorList>
    </citation>
    <scope>NUCLEOTIDE SEQUENCE [LARGE SCALE GENOMIC DNA]</scope>
    <source>
        <strain evidence="2 3">CCTCC AA2014009</strain>
    </source>
</reference>
<keyword evidence="3" id="KW-1185">Reference proteome</keyword>
<dbReference type="EMBL" id="CP063373">
    <property type="protein sequence ID" value="QOV38409.1"/>
    <property type="molecule type" value="Genomic_DNA"/>
</dbReference>
<dbReference type="RefSeq" id="WP_194046195.1">
    <property type="nucleotide sequence ID" value="NZ_CP063373.1"/>
</dbReference>
<dbReference type="KEGG" id="sfeu:IM697_08520"/>
<gene>
    <name evidence="2" type="ORF">IM697_08520</name>
</gene>
<organism evidence="2 3">
    <name type="scientific">Streptomyces ferrugineus</name>
    <dbReference type="NCBI Taxonomy" id="1413221"/>
    <lineage>
        <taxon>Bacteria</taxon>
        <taxon>Bacillati</taxon>
        <taxon>Actinomycetota</taxon>
        <taxon>Actinomycetes</taxon>
        <taxon>Kitasatosporales</taxon>
        <taxon>Streptomycetaceae</taxon>
        <taxon>Streptomyces</taxon>
    </lineage>
</organism>
<dbReference type="Pfam" id="PF14534">
    <property type="entry name" value="DUF4440"/>
    <property type="match status" value="1"/>
</dbReference>
<proteinExistence type="predicted"/>
<dbReference type="AlphaFoldDB" id="A0A7M2SR07"/>
<sequence>MSDDARTASSGADATRHRLAAVAHDWAAAMVSNDPARIADFMADEWVIVSESGISTRAQFLSHVESGDLTHSAFRLVGEPRIRVHGDSAVLTARVTNTAHYKGERFDADEWTTDVFVQRDDRWLCVLSHITTAAGT</sequence>
<dbReference type="InterPro" id="IPR027843">
    <property type="entry name" value="DUF4440"/>
</dbReference>
<dbReference type="InterPro" id="IPR032710">
    <property type="entry name" value="NTF2-like_dom_sf"/>
</dbReference>
<evidence type="ECO:0000313" key="2">
    <source>
        <dbReference type="EMBL" id="QOV38409.1"/>
    </source>
</evidence>
<evidence type="ECO:0000313" key="3">
    <source>
        <dbReference type="Proteomes" id="UP000594205"/>
    </source>
</evidence>